<name>A0A812JAX1_9DINO</name>
<accession>A0A812JAX1</accession>
<gene>
    <name evidence="1" type="primary">SPP</name>
    <name evidence="1" type="ORF">SNEC2469_LOCUS1585</name>
</gene>
<reference evidence="1" key="1">
    <citation type="submission" date="2021-02" db="EMBL/GenBank/DDBJ databases">
        <authorList>
            <person name="Dougan E. K."/>
            <person name="Rhodes N."/>
            <person name="Thang M."/>
            <person name="Chan C."/>
        </authorList>
    </citation>
    <scope>NUCLEOTIDE SEQUENCE</scope>
</reference>
<evidence type="ECO:0000313" key="1">
    <source>
        <dbReference type="EMBL" id="CAE7201632.1"/>
    </source>
</evidence>
<organism evidence="1 2">
    <name type="scientific">Symbiodinium necroappetens</name>
    <dbReference type="NCBI Taxonomy" id="1628268"/>
    <lineage>
        <taxon>Eukaryota</taxon>
        <taxon>Sar</taxon>
        <taxon>Alveolata</taxon>
        <taxon>Dinophyceae</taxon>
        <taxon>Suessiales</taxon>
        <taxon>Symbiodiniaceae</taxon>
        <taxon>Symbiodinium</taxon>
    </lineage>
</organism>
<keyword evidence="2" id="KW-1185">Reference proteome</keyword>
<dbReference type="AlphaFoldDB" id="A0A812JAX1"/>
<dbReference type="OrthoDB" id="10434033at2759"/>
<dbReference type="Proteomes" id="UP000601435">
    <property type="component" value="Unassembled WGS sequence"/>
</dbReference>
<dbReference type="EMBL" id="CAJNJA010005920">
    <property type="protein sequence ID" value="CAE7201632.1"/>
    <property type="molecule type" value="Genomic_DNA"/>
</dbReference>
<protein>
    <submittedName>
        <fullName evidence="1">SPP protein</fullName>
    </submittedName>
</protein>
<evidence type="ECO:0000313" key="2">
    <source>
        <dbReference type="Proteomes" id="UP000601435"/>
    </source>
</evidence>
<comment type="caution">
    <text evidence="1">The sequence shown here is derived from an EMBL/GenBank/DDBJ whole genome shotgun (WGS) entry which is preliminary data.</text>
</comment>
<proteinExistence type="predicted"/>
<sequence>MGASRAMLHALDNCAVGEWSQEEVQLFRALNSVQTDFKAGTDALELDIFFPPTAASCRAALEWLHWALKEPQFNLQGFADAQLRMKGDTTFREKSLEGASRQALLERMYPSHRWLDEAAMLQVNQLTLGLMKKAAQEQLGSVAGLELDLVVCIPSHASGASGLMHEESFEEASDAPVEEEEAIAEMRKMLEREVCRCLGSLPSSAGDQEAFQAPTPSASSRGAELRVHLPDKEARAMVMVGGTAPGYWGRGDETWQRTARYKGFSWGPRAEQDPLYPARATQLMMECLNARLLGRVRDQLSLTYNCEIELTMFEGFDAGHFLCKVFTFPQTVARAAEAAVQVLRSLSHSRELTVRQECIGLTGPKR</sequence>